<dbReference type="SFLD" id="SFLDG01082">
    <property type="entry name" value="B12-binding_domain_containing"/>
    <property type="match status" value="1"/>
</dbReference>
<dbReference type="PROSITE" id="PS51918">
    <property type="entry name" value="RADICAL_SAM"/>
    <property type="match status" value="1"/>
</dbReference>
<reference evidence="9" key="1">
    <citation type="journal article" date="2017" name="Environ. Microbiol. Rep.">
        <title>Genetic Diversity of Marine Anaerobic Ammonium-Oxidizing Bacteria as Revealed by Genomic and Proteomic Analyses of 'Candidatus Scalindua japonica'.</title>
        <authorList>
            <person name="Oshiki M."/>
            <person name="Mizuto K."/>
            <person name="Kimura Z."/>
            <person name="Kindaichi T."/>
            <person name="Satoh H."/>
            <person name="Okabe S."/>
        </authorList>
    </citation>
    <scope>NUCLEOTIDE SEQUENCE [LARGE SCALE GENOMIC DNA]</scope>
    <source>
        <strain evidence="9">husup-a2</strain>
    </source>
</reference>
<dbReference type="SUPFAM" id="SSF52242">
    <property type="entry name" value="Cobalamin (vitamin B12)-binding domain"/>
    <property type="match status" value="1"/>
</dbReference>
<dbReference type="SUPFAM" id="SSF102114">
    <property type="entry name" value="Radical SAM enzymes"/>
    <property type="match status" value="1"/>
</dbReference>
<proteinExistence type="predicted"/>
<evidence type="ECO:0000313" key="9">
    <source>
        <dbReference type="Proteomes" id="UP000218542"/>
    </source>
</evidence>
<dbReference type="CDD" id="cd02068">
    <property type="entry name" value="radical_SAM_B12_BD"/>
    <property type="match status" value="1"/>
</dbReference>
<accession>A0A286U2D0</accession>
<evidence type="ECO:0000256" key="1">
    <source>
        <dbReference type="ARBA" id="ARBA00001966"/>
    </source>
</evidence>
<dbReference type="PROSITE" id="PS51332">
    <property type="entry name" value="B12_BINDING"/>
    <property type="match status" value="1"/>
</dbReference>
<keyword evidence="3" id="KW-0479">Metal-binding</keyword>
<dbReference type="SFLD" id="SFLDG01123">
    <property type="entry name" value="methyltransferase_(Class_B)"/>
    <property type="match status" value="1"/>
</dbReference>
<name>A0A286U2D0_9BACT</name>
<dbReference type="InterPro" id="IPR006638">
    <property type="entry name" value="Elp3/MiaA/NifB-like_rSAM"/>
</dbReference>
<dbReference type="InterPro" id="IPR051198">
    <property type="entry name" value="BchE-like"/>
</dbReference>
<dbReference type="InterPro" id="IPR034466">
    <property type="entry name" value="Methyltransferase_Class_B"/>
</dbReference>
<keyword evidence="2" id="KW-0949">S-adenosyl-L-methionine</keyword>
<dbReference type="SFLD" id="SFLDS00029">
    <property type="entry name" value="Radical_SAM"/>
    <property type="match status" value="1"/>
</dbReference>
<keyword evidence="9" id="KW-1185">Reference proteome</keyword>
<protein>
    <submittedName>
        <fullName evidence="8">Fe-S oxidoreductase</fullName>
    </submittedName>
</protein>
<dbReference type="InterPro" id="IPR007197">
    <property type="entry name" value="rSAM"/>
</dbReference>
<evidence type="ECO:0000256" key="2">
    <source>
        <dbReference type="ARBA" id="ARBA00022691"/>
    </source>
</evidence>
<comment type="cofactor">
    <cofactor evidence="1">
        <name>[4Fe-4S] cluster</name>
        <dbReference type="ChEBI" id="CHEBI:49883"/>
    </cofactor>
</comment>
<evidence type="ECO:0000256" key="4">
    <source>
        <dbReference type="ARBA" id="ARBA00023004"/>
    </source>
</evidence>
<evidence type="ECO:0000256" key="5">
    <source>
        <dbReference type="ARBA" id="ARBA00023014"/>
    </source>
</evidence>
<dbReference type="PANTHER" id="PTHR43409">
    <property type="entry name" value="ANAEROBIC MAGNESIUM-PROTOPORPHYRIN IX MONOMETHYL ESTER CYCLASE-RELATED"/>
    <property type="match status" value="1"/>
</dbReference>
<keyword evidence="4" id="KW-0408">Iron</keyword>
<dbReference type="RefSeq" id="WP_162532384.1">
    <property type="nucleotide sequence ID" value="NZ_BAOS01000029.1"/>
</dbReference>
<dbReference type="Pfam" id="PF04055">
    <property type="entry name" value="Radical_SAM"/>
    <property type="match status" value="1"/>
</dbReference>
<gene>
    <name evidence="8" type="ORF">SCALIN_C29_0078</name>
</gene>
<dbReference type="EMBL" id="BAOS01000029">
    <property type="protein sequence ID" value="GAX62294.1"/>
    <property type="molecule type" value="Genomic_DNA"/>
</dbReference>
<dbReference type="InterPro" id="IPR006158">
    <property type="entry name" value="Cobalamin-bd"/>
</dbReference>
<dbReference type="AlphaFoldDB" id="A0A286U2D0"/>
<dbReference type="GO" id="GO:0003824">
    <property type="term" value="F:catalytic activity"/>
    <property type="evidence" value="ECO:0007669"/>
    <property type="project" value="InterPro"/>
</dbReference>
<dbReference type="GO" id="GO:0051539">
    <property type="term" value="F:4 iron, 4 sulfur cluster binding"/>
    <property type="evidence" value="ECO:0007669"/>
    <property type="project" value="UniProtKB-KW"/>
</dbReference>
<organism evidence="8 9">
    <name type="scientific">Candidatus Scalindua japonica</name>
    <dbReference type="NCBI Taxonomy" id="1284222"/>
    <lineage>
        <taxon>Bacteria</taxon>
        <taxon>Pseudomonadati</taxon>
        <taxon>Planctomycetota</taxon>
        <taxon>Candidatus Brocadiia</taxon>
        <taxon>Candidatus Brocadiales</taxon>
        <taxon>Candidatus Scalinduaceae</taxon>
        <taxon>Candidatus Scalindua</taxon>
    </lineage>
</organism>
<dbReference type="Pfam" id="PF02310">
    <property type="entry name" value="B12-binding"/>
    <property type="match status" value="1"/>
</dbReference>
<comment type="caution">
    <text evidence="8">The sequence shown here is derived from an EMBL/GenBank/DDBJ whole genome shotgun (WGS) entry which is preliminary data.</text>
</comment>
<evidence type="ECO:0000259" key="7">
    <source>
        <dbReference type="PROSITE" id="PS51918"/>
    </source>
</evidence>
<dbReference type="InterPro" id="IPR023404">
    <property type="entry name" value="rSAM_horseshoe"/>
</dbReference>
<dbReference type="InterPro" id="IPR036724">
    <property type="entry name" value="Cobalamin-bd_sf"/>
</dbReference>
<feature type="domain" description="Radical SAM core" evidence="7">
    <location>
        <begin position="204"/>
        <end position="426"/>
    </location>
</feature>
<dbReference type="CDD" id="cd01335">
    <property type="entry name" value="Radical_SAM"/>
    <property type="match status" value="1"/>
</dbReference>
<dbReference type="Proteomes" id="UP000218542">
    <property type="component" value="Unassembled WGS sequence"/>
</dbReference>
<dbReference type="SMART" id="SM00729">
    <property type="entry name" value="Elp3"/>
    <property type="match status" value="1"/>
</dbReference>
<dbReference type="GO" id="GO:0046872">
    <property type="term" value="F:metal ion binding"/>
    <property type="evidence" value="ECO:0007669"/>
    <property type="project" value="UniProtKB-KW"/>
</dbReference>
<evidence type="ECO:0000313" key="8">
    <source>
        <dbReference type="EMBL" id="GAX62294.1"/>
    </source>
</evidence>
<dbReference type="InterPro" id="IPR058240">
    <property type="entry name" value="rSAM_sf"/>
</dbReference>
<evidence type="ECO:0000259" key="6">
    <source>
        <dbReference type="PROSITE" id="PS51332"/>
    </source>
</evidence>
<feature type="domain" description="B12-binding" evidence="6">
    <location>
        <begin position="18"/>
        <end position="154"/>
    </location>
</feature>
<dbReference type="Gene3D" id="3.40.50.280">
    <property type="entry name" value="Cobalamin-binding domain"/>
    <property type="match status" value="1"/>
</dbReference>
<sequence length="477" mass="54016">MFDRNKIRKIVLVNPPMNIEEVYGKFSELGGASPPTGLCYLAGYLRDFGYDVSIIDGEALRLSCHDTVSKILTEQPDFVGLSCKTLWVTNAGKIAKLIKEKNRDIIVSAGGHHVTSLPKQSLQEFSGFDSIIIGEGEITLLEYINTINENSDYSSVQSLAYRDGADIKVNSRREETIDINKLHKPAFDLLPDLATHYNPSIINVKSLPAFPLITSRGCPFQCAFCDRNVFGNTTRIPSAEYTFSIVEELYYKYGIHNLLFDDDNIMINKTIFLKLMNFIKESDMKLSFSCQARVNSIDEDSLKILKESGCWQLMFGIESGSQKMLKAMKKGTKLHQIENAVSMCRKIGIKTLGMFIFGYPGETIETLQETEMFIRKLKLDDLASFFFTPLPGSDVYDDIEKYGKYEKQWNKGNSLDHALFIPDGLDEKTLKKFVNLCNNACYSNLRQLIRIPTRFTSLTHTKAFLQSIPKLMFSSHN</sequence>
<dbReference type="GO" id="GO:0031419">
    <property type="term" value="F:cobalamin binding"/>
    <property type="evidence" value="ECO:0007669"/>
    <property type="project" value="InterPro"/>
</dbReference>
<keyword evidence="5" id="KW-0411">Iron-sulfur</keyword>
<dbReference type="Gene3D" id="3.80.30.20">
    <property type="entry name" value="tm_1862 like domain"/>
    <property type="match status" value="1"/>
</dbReference>
<evidence type="ECO:0000256" key="3">
    <source>
        <dbReference type="ARBA" id="ARBA00022723"/>
    </source>
</evidence>